<dbReference type="SUPFAM" id="SSF56784">
    <property type="entry name" value="HAD-like"/>
    <property type="match status" value="1"/>
</dbReference>
<protein>
    <recommendedName>
        <fullName evidence="4">HAD phosphatase, family IIIA</fullName>
    </recommendedName>
</protein>
<dbReference type="InterPro" id="IPR036412">
    <property type="entry name" value="HAD-like_sf"/>
</dbReference>
<evidence type="ECO:0000313" key="2">
    <source>
        <dbReference type="EMBL" id="KAI5964502.1"/>
    </source>
</evidence>
<dbReference type="GO" id="GO:0008962">
    <property type="term" value="F:phosphatidylglycerophosphatase activity"/>
    <property type="evidence" value="ECO:0007669"/>
    <property type="project" value="InterPro"/>
</dbReference>
<dbReference type="InterPro" id="IPR027706">
    <property type="entry name" value="PGP_Pase"/>
</dbReference>
<dbReference type="NCBIfam" id="TIGR01662">
    <property type="entry name" value="HAD-SF-IIIA"/>
    <property type="match status" value="1"/>
</dbReference>
<dbReference type="GO" id="GO:0005739">
    <property type="term" value="C:mitochondrion"/>
    <property type="evidence" value="ECO:0007669"/>
    <property type="project" value="TreeGrafter"/>
</dbReference>
<dbReference type="Gene3D" id="3.40.50.1000">
    <property type="entry name" value="HAD superfamily/HAD-like"/>
    <property type="match status" value="1"/>
</dbReference>
<reference evidence="2 3" key="1">
    <citation type="journal article" date="2022" name="DNA Res.">
        <title>Genome analysis of five recently described species of the CUG-Ser clade uncovers Candida theae as a new hybrid lineage with pathogenic potential in the Candida parapsilosis species complex.</title>
        <authorList>
            <person name="Mixao V."/>
            <person name="Del Olmo V."/>
            <person name="Hegedusova E."/>
            <person name="Saus E."/>
            <person name="Pryszcz L."/>
            <person name="Cillingova A."/>
            <person name="Nosek J."/>
            <person name="Gabaldon T."/>
        </authorList>
    </citation>
    <scope>NUCLEOTIDE SEQUENCE [LARGE SCALE GENOMIC DNA]</scope>
    <source>
        <strain evidence="2 3">CBS 12239</strain>
    </source>
</reference>
<evidence type="ECO:0000256" key="1">
    <source>
        <dbReference type="SAM" id="MobiDB-lite"/>
    </source>
</evidence>
<dbReference type="FunFam" id="3.40.50.1000:FF:000165">
    <property type="entry name" value="HAD superfamily phosphatase"/>
    <property type="match status" value="1"/>
</dbReference>
<dbReference type="Pfam" id="PF09419">
    <property type="entry name" value="PGP_phosphatase"/>
    <property type="match status" value="1"/>
</dbReference>
<dbReference type="EMBL" id="JAIHNG010000047">
    <property type="protein sequence ID" value="KAI5964502.1"/>
    <property type="molecule type" value="Genomic_DNA"/>
</dbReference>
<gene>
    <name evidence="2" type="ORF">KGF57_000994</name>
</gene>
<dbReference type="AlphaFoldDB" id="A0AAD5BIK4"/>
<dbReference type="Proteomes" id="UP001204833">
    <property type="component" value="Unassembled WGS sequence"/>
</dbReference>
<evidence type="ECO:0008006" key="4">
    <source>
        <dbReference type="Google" id="ProtNLM"/>
    </source>
</evidence>
<dbReference type="InterPro" id="IPR023214">
    <property type="entry name" value="HAD_sf"/>
</dbReference>
<dbReference type="NCBIfam" id="TIGR01668">
    <property type="entry name" value="YqeG_hyp_ppase"/>
    <property type="match status" value="1"/>
</dbReference>
<dbReference type="GO" id="GO:0032049">
    <property type="term" value="P:cardiolipin biosynthetic process"/>
    <property type="evidence" value="ECO:0007669"/>
    <property type="project" value="TreeGrafter"/>
</dbReference>
<proteinExistence type="predicted"/>
<name>A0AAD5BIK4_9ASCO</name>
<evidence type="ECO:0000313" key="3">
    <source>
        <dbReference type="Proteomes" id="UP001204833"/>
    </source>
</evidence>
<sequence length="215" mass="24268">MAPSLNLSATLNISRLLYNPGLCLPHITVKSFDQLTLPFQIPNHPNVKIKGVVLDKDNCFAKDHDDKVWPAYETTWLKLKSIYPREHILIVSNSAGTDDDHDHAQAQTLEQSTGVSVLRHSVKKPGCLDEIKQYFAKQDIKPSEVVVVGDRLFTDMVMANMMGSWGCWISEGVQLSDKLFPRLERDLYSRLVSSRKENPWTPPTPQSADEPVSRI</sequence>
<keyword evidence="3" id="KW-1185">Reference proteome</keyword>
<dbReference type="RefSeq" id="XP_051610509.1">
    <property type="nucleotide sequence ID" value="XM_051755521.1"/>
</dbReference>
<accession>A0AAD5BIK4</accession>
<dbReference type="InterPro" id="IPR010021">
    <property type="entry name" value="PGPP1/Gep4"/>
</dbReference>
<dbReference type="InterPro" id="IPR006549">
    <property type="entry name" value="HAD-SF_hydro_IIIA"/>
</dbReference>
<comment type="caution">
    <text evidence="2">The sequence shown here is derived from an EMBL/GenBank/DDBJ whole genome shotgun (WGS) entry which is preliminary data.</text>
</comment>
<dbReference type="GeneID" id="76149053"/>
<dbReference type="PANTHER" id="PTHR19288">
    <property type="entry name" value="4-NITROPHENYLPHOSPHATASE-RELATED"/>
    <property type="match status" value="1"/>
</dbReference>
<organism evidence="2 3">
    <name type="scientific">Candida theae</name>
    <dbReference type="NCBI Taxonomy" id="1198502"/>
    <lineage>
        <taxon>Eukaryota</taxon>
        <taxon>Fungi</taxon>
        <taxon>Dikarya</taxon>
        <taxon>Ascomycota</taxon>
        <taxon>Saccharomycotina</taxon>
        <taxon>Pichiomycetes</taxon>
        <taxon>Debaryomycetaceae</taxon>
        <taxon>Candida/Lodderomyces clade</taxon>
        <taxon>Candida</taxon>
    </lineage>
</organism>
<dbReference type="PANTHER" id="PTHR19288:SF25">
    <property type="entry name" value="PHOSPHATIDYLGLYCEROPHOSPHATASE GEP4, MITOCHONDRIAL"/>
    <property type="match status" value="1"/>
</dbReference>
<feature type="region of interest" description="Disordered" evidence="1">
    <location>
        <begin position="195"/>
        <end position="215"/>
    </location>
</feature>